<evidence type="ECO:0000313" key="1">
    <source>
        <dbReference type="EMBL" id="MBV4357505.1"/>
    </source>
</evidence>
<dbReference type="Proteomes" id="UP000812270">
    <property type="component" value="Unassembled WGS sequence"/>
</dbReference>
<proteinExistence type="predicted"/>
<name>A0A9E2SCR7_9BACT</name>
<comment type="caution">
    <text evidence="1">The sequence shown here is derived from an EMBL/GenBank/DDBJ whole genome shotgun (WGS) entry which is preliminary data.</text>
</comment>
<keyword evidence="2" id="KW-1185">Reference proteome</keyword>
<reference evidence="1" key="1">
    <citation type="submission" date="2021-06" db="EMBL/GenBank/DDBJ databases">
        <authorList>
            <person name="Huq M.A."/>
        </authorList>
    </citation>
    <scope>NUCLEOTIDE SEQUENCE</scope>
    <source>
        <strain evidence="1">MAH-26</strain>
    </source>
</reference>
<protein>
    <submittedName>
        <fullName evidence="1">Uncharacterized protein</fullName>
    </submittedName>
</protein>
<sequence length="73" mass="8181">MANTFKVVFKGKPVSVEKVGNPAENLYKAVFENRPPLFLKRIQTFMGAIWNSVPEGNQALAGEIGKLIDKYIR</sequence>
<dbReference type="AlphaFoldDB" id="A0A9E2SCR7"/>
<evidence type="ECO:0000313" key="2">
    <source>
        <dbReference type="Proteomes" id="UP000812270"/>
    </source>
</evidence>
<dbReference type="RefSeq" id="WP_217791150.1">
    <property type="nucleotide sequence ID" value="NZ_JAHSPG010000006.1"/>
</dbReference>
<dbReference type="EMBL" id="JAHSPG010000006">
    <property type="protein sequence ID" value="MBV4357505.1"/>
    <property type="molecule type" value="Genomic_DNA"/>
</dbReference>
<accession>A0A9E2SCR7</accession>
<gene>
    <name evidence="1" type="ORF">KTO63_10130</name>
</gene>
<organism evidence="1 2">
    <name type="scientific">Pinibacter aurantiacus</name>
    <dbReference type="NCBI Taxonomy" id="2851599"/>
    <lineage>
        <taxon>Bacteria</taxon>
        <taxon>Pseudomonadati</taxon>
        <taxon>Bacteroidota</taxon>
        <taxon>Chitinophagia</taxon>
        <taxon>Chitinophagales</taxon>
        <taxon>Chitinophagaceae</taxon>
        <taxon>Pinibacter</taxon>
    </lineage>
</organism>